<dbReference type="Proteomes" id="UP000239263">
    <property type="component" value="Unassembled WGS sequence"/>
</dbReference>
<sequence length="69" mass="7974">MKFRLKDRCLINDDLGSKLHLTNASTRFATFGILGFFEFTVLSGKFRLNLHGSKRVMQALNELSQWIIK</sequence>
<evidence type="ECO:0000313" key="1">
    <source>
        <dbReference type="EMBL" id="PQJ84521.1"/>
    </source>
</evidence>
<organism evidence="1 2">
    <name type="scientific">Aliivibrio sifiae</name>
    <dbReference type="NCBI Taxonomy" id="566293"/>
    <lineage>
        <taxon>Bacteria</taxon>
        <taxon>Pseudomonadati</taxon>
        <taxon>Pseudomonadota</taxon>
        <taxon>Gammaproteobacteria</taxon>
        <taxon>Vibrionales</taxon>
        <taxon>Vibrionaceae</taxon>
        <taxon>Aliivibrio</taxon>
    </lineage>
</organism>
<proteinExistence type="predicted"/>
<dbReference type="EMBL" id="MSCO01000002">
    <property type="protein sequence ID" value="PQJ84521.1"/>
    <property type="molecule type" value="Genomic_DNA"/>
</dbReference>
<reference evidence="1 2" key="1">
    <citation type="submission" date="2016-12" db="EMBL/GenBank/DDBJ databases">
        <title>Diversity of luminous bacteria.</title>
        <authorList>
            <person name="Yoshizawa S."/>
            <person name="Kogure K."/>
        </authorList>
    </citation>
    <scope>NUCLEOTIDE SEQUENCE [LARGE SCALE GENOMIC DNA]</scope>
    <source>
        <strain evidence="1 2">ATCC 33715</strain>
    </source>
</reference>
<protein>
    <submittedName>
        <fullName evidence="1">Uncharacterized protein</fullName>
    </submittedName>
</protein>
<comment type="caution">
    <text evidence="1">The sequence shown here is derived from an EMBL/GenBank/DDBJ whole genome shotgun (WGS) entry which is preliminary data.</text>
</comment>
<accession>A0A2S7X2S9</accession>
<dbReference type="OrthoDB" id="5918804at2"/>
<dbReference type="AlphaFoldDB" id="A0A2S7X2S9"/>
<evidence type="ECO:0000313" key="2">
    <source>
        <dbReference type="Proteomes" id="UP000239263"/>
    </source>
</evidence>
<name>A0A2S7X2S9_9GAMM</name>
<gene>
    <name evidence="1" type="ORF">BTO22_13445</name>
</gene>